<dbReference type="Proteomes" id="UP000070168">
    <property type="component" value="Unassembled WGS sequence"/>
</dbReference>
<dbReference type="GO" id="GO:0008474">
    <property type="term" value="F:palmitoyl-(protein) hydrolase activity"/>
    <property type="evidence" value="ECO:0007669"/>
    <property type="project" value="UniProtKB-EC"/>
</dbReference>
<dbReference type="FunFam" id="3.40.50.1820:FF:000010">
    <property type="entry name" value="Acyl-protein thioesterase 2"/>
    <property type="match status" value="1"/>
</dbReference>
<dbReference type="Gene3D" id="3.30.559.10">
    <property type="entry name" value="Chloramphenicol acetyltransferase-like domain"/>
    <property type="match status" value="1"/>
</dbReference>
<keyword evidence="8" id="KW-0276">Fatty acid metabolism</keyword>
<evidence type="ECO:0000256" key="12">
    <source>
        <dbReference type="ARBA" id="ARBA00047337"/>
    </source>
</evidence>
<protein>
    <recommendedName>
        <fullName evidence="4">Acyl-protein thioesterase 1</fullName>
        <ecNumber evidence="3">3.1.2.22</ecNumber>
    </recommendedName>
    <alternativeName>
        <fullName evidence="11">Palmitoyl-protein hydrolase</fullName>
    </alternativeName>
</protein>
<dbReference type="PANTHER" id="PTHR28037">
    <property type="entry name" value="ALCOHOL O-ACETYLTRANSFERASE 1-RELATED"/>
    <property type="match status" value="1"/>
</dbReference>
<dbReference type="AlphaFoldDB" id="A0A135LZ99"/>
<keyword evidence="15" id="KW-1185">Reference proteome</keyword>
<comment type="similarity">
    <text evidence="2">Belongs to the AB hydrolase superfamily. AB hydrolase 2 family.</text>
</comment>
<gene>
    <name evidence="14" type="ORF">PGRI_074370</name>
</gene>
<evidence type="ECO:0000259" key="13">
    <source>
        <dbReference type="Pfam" id="PF02230"/>
    </source>
</evidence>
<dbReference type="InterPro" id="IPR003140">
    <property type="entry name" value="PLipase/COase/thioEstase"/>
</dbReference>
<comment type="function">
    <text evidence="10">Hydrolyzes fatty acids from S-acylated cysteine residues in proteins with a strong preference for palmitoylated G-alpha proteins over other acyl substrates. Mediates the deacylation of G-alpha proteins such as GPA1 in vivo, but has weak or no activity toward palmitoylated Ras proteins. Has weak lysophospholipase activity in vitro; however such activity may not exist in vivo.</text>
</comment>
<keyword evidence="5" id="KW-0719">Serine esterase</keyword>
<accession>A0A135LZ99</accession>
<comment type="caution">
    <text evidence="14">The sequence shown here is derived from an EMBL/GenBank/DDBJ whole genome shotgun (WGS) entry which is preliminary data.</text>
</comment>
<evidence type="ECO:0000313" key="15">
    <source>
        <dbReference type="Proteomes" id="UP000070168"/>
    </source>
</evidence>
<sequence length="759" mass="83557">MEKFEILRPVGRLEQYSTSRHQVGFYLNVAVSATYFLPETFVLPVKDYVYQACEAAIAEHPSLSAIVADDHTQDPYFVRLPEINLDQVVSFQDRKPGLLGTEANGEPAPDLDLQTLLATQHNMPFKAPNPLWRLCILLDVEDERQFTAAFVYHHAIGDGTSGKAFHQTFLRALGAMDSPDQTKSIVKSPGLPLLPNIELVHPMSLSFLYLAKKIFQAKIYSRRPTGLWTGSKVLAPSQTRLRLVPFSKLLVSTIRDRCRAEGTTITALLQTIIARSIFAHIPPEFALLACTGALSSRRWLPDVITDESMGVWVQDYEETYSRATVAPSDGSFPWAEARRSRKTIQSVLKMEGANASPSLLQFVDDFQEELCLSKVGKDRDKSFEVSNVGVLEPQTNPELPSIKGMVFSQCASVMGNAIEVSAVTGGDGCLVLAISWQQGVVEADLVNQVIESTKQELYNIEVVALEFIFGSCYQVGGESAITPAAESWGNQTSEKSHQFPFAQLLFFFSSDNISTFNMIRDPYIVPALTKHTATVIMAHGLGDTGAGWVSLAQTWRRRGKFNEVAFVFPNAPEIPITINFGSRMPGWYDISKLGGDLTLEESISSQDEPGILRSREYFDSLIKKEINNGIKPSRIILGGFSQGGAMSVFAGITQKEKLGGVFGLSCYMLLSDRIKNYMPEEWANKKTPFFLAHGLEDAVVPFSSGKASAAKLKEIGLENVSFNEYEGLGHSATPEEVDDLENFIEKALAQGEGNVSAGL</sequence>
<organism evidence="14 15">
    <name type="scientific">Penicillium patulum</name>
    <name type="common">Penicillium griseofulvum</name>
    <dbReference type="NCBI Taxonomy" id="5078"/>
    <lineage>
        <taxon>Eukaryota</taxon>
        <taxon>Fungi</taxon>
        <taxon>Dikarya</taxon>
        <taxon>Ascomycota</taxon>
        <taxon>Pezizomycotina</taxon>
        <taxon>Eurotiomycetes</taxon>
        <taxon>Eurotiomycetidae</taxon>
        <taxon>Eurotiales</taxon>
        <taxon>Aspergillaceae</taxon>
        <taxon>Penicillium</taxon>
    </lineage>
</organism>
<dbReference type="SUPFAM" id="SSF52777">
    <property type="entry name" value="CoA-dependent acyltransferases"/>
    <property type="match status" value="1"/>
</dbReference>
<dbReference type="Pfam" id="PF02230">
    <property type="entry name" value="Abhydrolase_2"/>
    <property type="match status" value="1"/>
</dbReference>
<evidence type="ECO:0000256" key="3">
    <source>
        <dbReference type="ARBA" id="ARBA00012423"/>
    </source>
</evidence>
<evidence type="ECO:0000256" key="7">
    <source>
        <dbReference type="ARBA" id="ARBA00022801"/>
    </source>
</evidence>
<evidence type="ECO:0000256" key="1">
    <source>
        <dbReference type="ARBA" id="ARBA00004496"/>
    </source>
</evidence>
<dbReference type="Pfam" id="PF07247">
    <property type="entry name" value="AATase"/>
    <property type="match status" value="1"/>
</dbReference>
<comment type="subcellular location">
    <subcellularLocation>
        <location evidence="1">Cytoplasm</location>
    </subcellularLocation>
</comment>
<evidence type="ECO:0000256" key="6">
    <source>
        <dbReference type="ARBA" id="ARBA00022490"/>
    </source>
</evidence>
<dbReference type="GO" id="GO:0005737">
    <property type="term" value="C:cytoplasm"/>
    <property type="evidence" value="ECO:0007669"/>
    <property type="project" value="UniProtKB-SubCell"/>
</dbReference>
<evidence type="ECO:0000256" key="9">
    <source>
        <dbReference type="ARBA" id="ARBA00023098"/>
    </source>
</evidence>
<dbReference type="SUPFAM" id="SSF53474">
    <property type="entry name" value="alpha/beta-Hydrolases"/>
    <property type="match status" value="1"/>
</dbReference>
<reference evidence="14 15" key="1">
    <citation type="journal article" date="2016" name="BMC Genomics">
        <title>Genome sequencing and secondary metabolism of the postharvest pathogen Penicillium griseofulvum.</title>
        <authorList>
            <person name="Banani H."/>
            <person name="Marcet-Houben M."/>
            <person name="Ballester A.R."/>
            <person name="Abbruscato P."/>
            <person name="Gonzalez-Candelas L."/>
            <person name="Gabaldon T."/>
            <person name="Spadaro D."/>
        </authorList>
    </citation>
    <scope>NUCLEOTIDE SEQUENCE [LARGE SCALE GENOMIC DNA]</scope>
    <source>
        <strain evidence="14 15">PG3</strain>
    </source>
</reference>
<dbReference type="GO" id="GO:0006631">
    <property type="term" value="P:fatty acid metabolic process"/>
    <property type="evidence" value="ECO:0007669"/>
    <property type="project" value="UniProtKB-KW"/>
</dbReference>
<dbReference type="OrthoDB" id="2150604at2759"/>
<evidence type="ECO:0000256" key="8">
    <source>
        <dbReference type="ARBA" id="ARBA00022832"/>
    </source>
</evidence>
<keyword evidence="6" id="KW-0963">Cytoplasm</keyword>
<feature type="domain" description="Phospholipase/carboxylesterase/thioesterase" evidence="13">
    <location>
        <begin position="523"/>
        <end position="747"/>
    </location>
</feature>
<dbReference type="RefSeq" id="XP_040652828.1">
    <property type="nucleotide sequence ID" value="XM_040795151.1"/>
</dbReference>
<keyword evidence="9" id="KW-0443">Lipid metabolism</keyword>
<dbReference type="InterPro" id="IPR029058">
    <property type="entry name" value="AB_hydrolase_fold"/>
</dbReference>
<dbReference type="Gene3D" id="3.40.50.1820">
    <property type="entry name" value="alpha/beta hydrolase"/>
    <property type="match status" value="1"/>
</dbReference>
<dbReference type="InterPro" id="IPR023213">
    <property type="entry name" value="CAT-like_dom_sf"/>
</dbReference>
<evidence type="ECO:0000256" key="5">
    <source>
        <dbReference type="ARBA" id="ARBA00022487"/>
    </source>
</evidence>
<keyword evidence="14" id="KW-0808">Transferase</keyword>
<dbReference type="GO" id="GO:0072330">
    <property type="term" value="P:monocarboxylic acid biosynthetic process"/>
    <property type="evidence" value="ECO:0007669"/>
    <property type="project" value="UniProtKB-ARBA"/>
</dbReference>
<dbReference type="InterPro" id="IPR010828">
    <property type="entry name" value="Atf2/Sli1-like"/>
</dbReference>
<comment type="catalytic activity">
    <reaction evidence="12">
        <text>S-hexadecanoyl-L-cysteinyl-[protein] + H2O = L-cysteinyl-[protein] + hexadecanoate + H(+)</text>
        <dbReference type="Rhea" id="RHEA:19233"/>
        <dbReference type="Rhea" id="RHEA-COMP:10131"/>
        <dbReference type="Rhea" id="RHEA-COMP:11032"/>
        <dbReference type="ChEBI" id="CHEBI:7896"/>
        <dbReference type="ChEBI" id="CHEBI:15377"/>
        <dbReference type="ChEBI" id="CHEBI:15378"/>
        <dbReference type="ChEBI" id="CHEBI:29950"/>
        <dbReference type="ChEBI" id="CHEBI:74151"/>
        <dbReference type="EC" id="3.1.2.22"/>
    </reaction>
</comment>
<dbReference type="PANTHER" id="PTHR28037:SF1">
    <property type="entry name" value="ALCOHOL O-ACETYLTRANSFERASE 1-RELATED"/>
    <property type="match status" value="1"/>
</dbReference>
<evidence type="ECO:0000313" key="14">
    <source>
        <dbReference type="EMBL" id="KXG54293.1"/>
    </source>
</evidence>
<proteinExistence type="inferred from homology"/>
<dbReference type="GO" id="GO:0008080">
    <property type="term" value="F:N-acetyltransferase activity"/>
    <property type="evidence" value="ECO:0007669"/>
    <property type="project" value="TreeGrafter"/>
</dbReference>
<evidence type="ECO:0000256" key="10">
    <source>
        <dbReference type="ARBA" id="ARBA00029392"/>
    </source>
</evidence>
<name>A0A135LZ99_PENPA</name>
<dbReference type="EC" id="3.1.2.22" evidence="3"/>
<evidence type="ECO:0000256" key="11">
    <source>
        <dbReference type="ARBA" id="ARBA00031195"/>
    </source>
</evidence>
<dbReference type="EMBL" id="LHQR01000013">
    <property type="protein sequence ID" value="KXG54293.1"/>
    <property type="molecule type" value="Genomic_DNA"/>
</dbReference>
<dbReference type="GeneID" id="63710451"/>
<evidence type="ECO:0000256" key="2">
    <source>
        <dbReference type="ARBA" id="ARBA00006499"/>
    </source>
</evidence>
<dbReference type="GO" id="GO:0017000">
    <property type="term" value="P:antibiotic biosynthetic process"/>
    <property type="evidence" value="ECO:0007669"/>
    <property type="project" value="UniProtKB-ARBA"/>
</dbReference>
<keyword evidence="7" id="KW-0378">Hydrolase</keyword>
<dbReference type="GO" id="GO:0052689">
    <property type="term" value="F:carboxylic ester hydrolase activity"/>
    <property type="evidence" value="ECO:0007669"/>
    <property type="project" value="UniProtKB-KW"/>
</dbReference>
<dbReference type="STRING" id="5078.A0A135LZ99"/>
<evidence type="ECO:0000256" key="4">
    <source>
        <dbReference type="ARBA" id="ARBA00014923"/>
    </source>
</evidence>
<dbReference type="InterPro" id="IPR052058">
    <property type="entry name" value="Alcohol_O-acetyltransferase"/>
</dbReference>